<sequence>MSLYFYFGLLREKREQLQRLQACQSKLQGNKQEFSSYRESITNPELSAFTWQGTLANKFDEIRFEGMLHYFTDIENNQFSEVFSMLSSKMQTIRSEIQAIEQTIHRLESEAEATVE</sequence>
<evidence type="ECO:0000313" key="2">
    <source>
        <dbReference type="Proteomes" id="UP000252118"/>
    </source>
</evidence>
<gene>
    <name evidence="1" type="ORF">DET59_105230</name>
</gene>
<name>A0A366ETC4_9BACI</name>
<protein>
    <submittedName>
        <fullName evidence="1">Uncharacterized protein DUF5082</fullName>
    </submittedName>
</protein>
<comment type="caution">
    <text evidence="1">The sequence shown here is derived from an EMBL/GenBank/DDBJ whole genome shotgun (WGS) entry which is preliminary data.</text>
</comment>
<dbReference type="Pfam" id="PF16888">
    <property type="entry name" value="YwqH-like"/>
    <property type="match status" value="1"/>
</dbReference>
<reference evidence="1 2" key="1">
    <citation type="submission" date="2018-06" db="EMBL/GenBank/DDBJ databases">
        <title>Freshwater and sediment microbial communities from various areas in North America, analyzing microbe dynamics in response to fracking.</title>
        <authorList>
            <person name="Lamendella R."/>
        </authorList>
    </citation>
    <scope>NUCLEOTIDE SEQUENCE [LARGE SCALE GENOMIC DNA]</scope>
    <source>
        <strain evidence="1 2">97B</strain>
    </source>
</reference>
<dbReference type="AlphaFoldDB" id="A0A366ETC4"/>
<dbReference type="InterPro" id="IPR031681">
    <property type="entry name" value="YwqH-like"/>
</dbReference>
<dbReference type="Proteomes" id="UP000252118">
    <property type="component" value="Unassembled WGS sequence"/>
</dbReference>
<evidence type="ECO:0000313" key="1">
    <source>
        <dbReference type="EMBL" id="RBP04940.1"/>
    </source>
</evidence>
<dbReference type="RefSeq" id="WP_113969359.1">
    <property type="nucleotide sequence ID" value="NZ_QNRJ01000005.1"/>
</dbReference>
<proteinExistence type="predicted"/>
<dbReference type="OrthoDB" id="2454201at2"/>
<accession>A0A366ETC4</accession>
<dbReference type="EMBL" id="QNRJ01000005">
    <property type="protein sequence ID" value="RBP04940.1"/>
    <property type="molecule type" value="Genomic_DNA"/>
</dbReference>
<organism evidence="1 2">
    <name type="scientific">Rossellomorea aquimaris</name>
    <dbReference type="NCBI Taxonomy" id="189382"/>
    <lineage>
        <taxon>Bacteria</taxon>
        <taxon>Bacillati</taxon>
        <taxon>Bacillota</taxon>
        <taxon>Bacilli</taxon>
        <taxon>Bacillales</taxon>
        <taxon>Bacillaceae</taxon>
        <taxon>Rossellomorea</taxon>
    </lineage>
</organism>